<proteinExistence type="predicted"/>
<feature type="region of interest" description="Disordered" evidence="1">
    <location>
        <begin position="1"/>
        <end position="27"/>
    </location>
</feature>
<dbReference type="EnsemblMetazoa" id="Aqu2.1.13426_001">
    <property type="protein sequence ID" value="Aqu2.1.13426_001"/>
    <property type="gene ID" value="Aqu2.1.13426"/>
</dbReference>
<evidence type="ECO:0000313" key="2">
    <source>
        <dbReference type="EnsemblMetazoa" id="Aqu2.1.13426_001"/>
    </source>
</evidence>
<organism evidence="2">
    <name type="scientific">Amphimedon queenslandica</name>
    <name type="common">Sponge</name>
    <dbReference type="NCBI Taxonomy" id="400682"/>
    <lineage>
        <taxon>Eukaryota</taxon>
        <taxon>Metazoa</taxon>
        <taxon>Porifera</taxon>
        <taxon>Demospongiae</taxon>
        <taxon>Heteroscleromorpha</taxon>
        <taxon>Haplosclerida</taxon>
        <taxon>Niphatidae</taxon>
        <taxon>Amphimedon</taxon>
    </lineage>
</organism>
<dbReference type="PANTHER" id="PTHR21446">
    <property type="entry name" value="DUF3504 DOMAIN-CONTAINING PROTEIN"/>
    <property type="match status" value="1"/>
</dbReference>
<accession>A0A1X7TFH8</accession>
<dbReference type="InterPro" id="IPR052787">
    <property type="entry name" value="MAVS"/>
</dbReference>
<dbReference type="InParanoid" id="A0A1X7TFH8"/>
<sequence length="191" mass="21438">MADKENQLDEEEPQKRRLSLSLKGRRGQKRFAEVSADNLVASKLKPTSKNTERSQTWALNVFRSWIAASETGSGVADSILWEGDPKDVCTLLCQFIKEARQQSGEPYCPKTLLQILSNLQGFALSKNPHAPHFMNHKDPVFMSLHNVLNNESRRLLNEGIGAVKKQARVITVEEEEKLWDTGVMGTHSPLA</sequence>
<name>A0A1X7TFH8_AMPQE</name>
<dbReference type="OrthoDB" id="2434995at2759"/>
<protein>
    <recommendedName>
        <fullName evidence="3">DUF3504 domain-containing protein</fullName>
    </recommendedName>
</protein>
<evidence type="ECO:0000256" key="1">
    <source>
        <dbReference type="SAM" id="MobiDB-lite"/>
    </source>
</evidence>
<reference evidence="2" key="1">
    <citation type="submission" date="2017-05" db="UniProtKB">
        <authorList>
            <consortium name="EnsemblMetazoa"/>
        </authorList>
    </citation>
    <scope>IDENTIFICATION</scope>
</reference>
<dbReference type="PANTHER" id="PTHR21446:SF12">
    <property type="entry name" value="POTASSIUM CHANNEL TETRAMERIZATION DOMAIN CONTAINING 1"/>
    <property type="match status" value="1"/>
</dbReference>
<dbReference type="AlphaFoldDB" id="A0A1X7TFH8"/>
<evidence type="ECO:0008006" key="3">
    <source>
        <dbReference type="Google" id="ProtNLM"/>
    </source>
</evidence>